<dbReference type="Proteomes" id="UP000619265">
    <property type="component" value="Unassembled WGS sequence"/>
</dbReference>
<evidence type="ECO:0000259" key="2">
    <source>
        <dbReference type="Pfam" id="PF07727"/>
    </source>
</evidence>
<dbReference type="InterPro" id="IPR013103">
    <property type="entry name" value="RVT_2"/>
</dbReference>
<accession>A0A833XUY3</accession>
<name>A0A833XUY3_JUGRE</name>
<dbReference type="PANTHER" id="PTHR11439">
    <property type="entry name" value="GAG-POL-RELATED RETROTRANSPOSON"/>
    <property type="match status" value="1"/>
</dbReference>
<feature type="compositionally biased region" description="Polar residues" evidence="1">
    <location>
        <begin position="227"/>
        <end position="246"/>
    </location>
</feature>
<comment type="caution">
    <text evidence="3">The sequence shown here is derived from an EMBL/GenBank/DDBJ whole genome shotgun (WGS) entry which is preliminary data.</text>
</comment>
<dbReference type="Gramene" id="Jr04_04950_p1">
    <property type="protein sequence ID" value="cds.Jr04_04950_p1"/>
    <property type="gene ID" value="Jr04_04950"/>
</dbReference>
<dbReference type="EMBL" id="LIHL02000004">
    <property type="protein sequence ID" value="KAF5471868.1"/>
    <property type="molecule type" value="Genomic_DNA"/>
</dbReference>
<evidence type="ECO:0000313" key="4">
    <source>
        <dbReference type="Proteomes" id="UP000619265"/>
    </source>
</evidence>
<dbReference type="Pfam" id="PF07727">
    <property type="entry name" value="RVT_2"/>
    <property type="match status" value="1"/>
</dbReference>
<proteinExistence type="predicted"/>
<reference evidence="3" key="2">
    <citation type="submission" date="2020-03" db="EMBL/GenBank/DDBJ databases">
        <title>Walnut 2.0.</title>
        <authorList>
            <person name="Marrano A."/>
            <person name="Britton M."/>
            <person name="Zimin A.V."/>
            <person name="Zaini P.A."/>
            <person name="Workman R."/>
            <person name="Puiu D."/>
            <person name="Bianco L."/>
            <person name="Allen B.J."/>
            <person name="Troggio M."/>
            <person name="Leslie C.A."/>
            <person name="Timp W."/>
            <person name="Dendekar A."/>
            <person name="Salzberg S.L."/>
            <person name="Neale D.B."/>
        </authorList>
    </citation>
    <scope>NUCLEOTIDE SEQUENCE</scope>
    <source>
        <tissue evidence="3">Leaves</tissue>
    </source>
</reference>
<reference evidence="3" key="1">
    <citation type="submission" date="2015-10" db="EMBL/GenBank/DDBJ databases">
        <authorList>
            <person name="Martinez-Garcia P.J."/>
            <person name="Crepeau M.W."/>
            <person name="Puiu D."/>
            <person name="Gonzalez-Ibeas D."/>
            <person name="Whalen J."/>
            <person name="Stevens K."/>
            <person name="Paul R."/>
            <person name="Butterfield T."/>
            <person name="Britton M."/>
            <person name="Reagan R."/>
            <person name="Chakraborty S."/>
            <person name="Walawage S.L."/>
            <person name="Vasquez-Gross H.A."/>
            <person name="Cardeno C."/>
            <person name="Famula R."/>
            <person name="Pratt K."/>
            <person name="Kuruganti S."/>
            <person name="Aradhya M.K."/>
            <person name="Leslie C.A."/>
            <person name="Dandekar A.M."/>
            <person name="Salzberg S.L."/>
            <person name="Wegrzyn J.L."/>
            <person name="Langley C.H."/>
            <person name="Neale D.B."/>
        </authorList>
    </citation>
    <scope>NUCLEOTIDE SEQUENCE</scope>
    <source>
        <tissue evidence="3">Leaves</tissue>
    </source>
</reference>
<evidence type="ECO:0000313" key="3">
    <source>
        <dbReference type="EMBL" id="KAF5471868.1"/>
    </source>
</evidence>
<evidence type="ECO:0000256" key="1">
    <source>
        <dbReference type="SAM" id="MobiDB-lite"/>
    </source>
</evidence>
<feature type="domain" description="Reverse transcriptase Ty1/copia-type" evidence="2">
    <location>
        <begin position="50"/>
        <end position="132"/>
    </location>
</feature>
<feature type="region of interest" description="Disordered" evidence="1">
    <location>
        <begin position="221"/>
        <end position="246"/>
    </location>
</feature>
<dbReference type="PANTHER" id="PTHR11439:SF500">
    <property type="entry name" value="RNA-DIRECTED DNA POLYMERASE"/>
    <property type="match status" value="1"/>
</dbReference>
<gene>
    <name evidence="3" type="ORF">F2P56_008632</name>
</gene>
<dbReference type="AlphaFoldDB" id="A0A833XUY3"/>
<sequence length="246" mass="26975">MTTHTHVEQEIEQLWYLDSGANNHIIFELENLTLQQQPYHGNDKVTVGNGGGSLITDIDDIIVTINTSSSIDALISKLSSEFAVEDLGPLSYFLGIQVTNTANGLHLHQVKYAVDLLHHMKMAGAKPAPTPCTLGGKLSDAKRVLRYLKGTLYLGLQFSKGSLKLNGFCDWEGSSDDQKSTSGYCVYLGSCLISWAVKKQPVLLRDKLMVCDHPITLKGTVRDSDQDQTNSEITVGPTYSSDKQTI</sequence>
<organism evidence="3 4">
    <name type="scientific">Juglans regia</name>
    <name type="common">English walnut</name>
    <dbReference type="NCBI Taxonomy" id="51240"/>
    <lineage>
        <taxon>Eukaryota</taxon>
        <taxon>Viridiplantae</taxon>
        <taxon>Streptophyta</taxon>
        <taxon>Embryophyta</taxon>
        <taxon>Tracheophyta</taxon>
        <taxon>Spermatophyta</taxon>
        <taxon>Magnoliopsida</taxon>
        <taxon>eudicotyledons</taxon>
        <taxon>Gunneridae</taxon>
        <taxon>Pentapetalae</taxon>
        <taxon>rosids</taxon>
        <taxon>fabids</taxon>
        <taxon>Fagales</taxon>
        <taxon>Juglandaceae</taxon>
        <taxon>Juglans</taxon>
    </lineage>
</organism>
<protein>
    <recommendedName>
        <fullName evidence="2">Reverse transcriptase Ty1/copia-type domain-containing protein</fullName>
    </recommendedName>
</protein>